<dbReference type="GeneID" id="82891639"/>
<evidence type="ECO:0000256" key="1">
    <source>
        <dbReference type="SAM" id="MobiDB-lite"/>
    </source>
</evidence>
<dbReference type="Proteomes" id="UP001059295">
    <property type="component" value="Chromosome"/>
</dbReference>
<organism evidence="2 3">
    <name type="scientific">Alistipes ihumii AP11</name>
    <dbReference type="NCBI Taxonomy" id="1211813"/>
    <lineage>
        <taxon>Bacteria</taxon>
        <taxon>Pseudomonadati</taxon>
        <taxon>Bacteroidota</taxon>
        <taxon>Bacteroidia</taxon>
        <taxon>Bacteroidales</taxon>
        <taxon>Rikenellaceae</taxon>
        <taxon>Alistipes</taxon>
    </lineage>
</organism>
<name>A0ABY5UX66_9BACT</name>
<dbReference type="EMBL" id="CP102294">
    <property type="protein sequence ID" value="UWN56572.1"/>
    <property type="molecule type" value="Genomic_DNA"/>
</dbReference>
<accession>A0ABY5UX66</accession>
<protein>
    <submittedName>
        <fullName evidence="2">Uncharacterized protein</fullName>
    </submittedName>
</protein>
<reference evidence="2" key="1">
    <citation type="journal article" date="2022" name="Cell">
        <title>Design, construction, and in vivo augmentation of a complex gut microbiome.</title>
        <authorList>
            <person name="Cheng A.G."/>
            <person name="Ho P.Y."/>
            <person name="Aranda-Diaz A."/>
            <person name="Jain S."/>
            <person name="Yu F.B."/>
            <person name="Meng X."/>
            <person name="Wang M."/>
            <person name="Iakiviak M."/>
            <person name="Nagashima K."/>
            <person name="Zhao A."/>
            <person name="Murugkar P."/>
            <person name="Patil A."/>
            <person name="Atabakhsh K."/>
            <person name="Weakley A."/>
            <person name="Yan J."/>
            <person name="Brumbaugh A.R."/>
            <person name="Higginbottom S."/>
            <person name="Dimas A."/>
            <person name="Shiver A.L."/>
            <person name="Deutschbauer A."/>
            <person name="Neff N."/>
            <person name="Sonnenburg J.L."/>
            <person name="Huang K.C."/>
            <person name="Fischbach M.A."/>
        </authorList>
    </citation>
    <scope>NUCLEOTIDE SEQUENCE</scope>
    <source>
        <strain evidence="2">AP11</strain>
    </source>
</reference>
<dbReference type="RefSeq" id="WP_019246730.1">
    <property type="nucleotide sequence ID" value="NZ_CAPH01000018.1"/>
</dbReference>
<proteinExistence type="predicted"/>
<gene>
    <name evidence="2" type="ORF">NQ491_07855</name>
</gene>
<keyword evidence="3" id="KW-1185">Reference proteome</keyword>
<sequence>MEKNNTCTPCEQNFRDEVDHLVDEVKGYTKKDHEQKKKEVDEAFGKGKEQESGR</sequence>
<evidence type="ECO:0000313" key="3">
    <source>
        <dbReference type="Proteomes" id="UP001059295"/>
    </source>
</evidence>
<feature type="region of interest" description="Disordered" evidence="1">
    <location>
        <begin position="28"/>
        <end position="54"/>
    </location>
</feature>
<evidence type="ECO:0000313" key="2">
    <source>
        <dbReference type="EMBL" id="UWN56572.1"/>
    </source>
</evidence>